<evidence type="ECO:0000256" key="5">
    <source>
        <dbReference type="ARBA" id="ARBA00023136"/>
    </source>
</evidence>
<dbReference type="eggNOG" id="ENOG502SC38">
    <property type="taxonomic scope" value="Eukaryota"/>
</dbReference>
<reference evidence="6 7" key="1">
    <citation type="submission" date="2006-10" db="EMBL/GenBank/DDBJ databases">
        <title>The Genome Sequence of Batrachochytrium dendrobatidis JEL423.</title>
        <authorList>
            <consortium name="The Broad Institute Genome Sequencing Platform"/>
            <person name="Birren B."/>
            <person name="Lander E."/>
            <person name="Galagan J."/>
            <person name="Cuomo C."/>
            <person name="Devon K."/>
            <person name="Jaffe D."/>
            <person name="Butler J."/>
            <person name="Alvarez P."/>
            <person name="Gnerre S."/>
            <person name="Grabherr M."/>
            <person name="Kleber M."/>
            <person name="Mauceli E."/>
            <person name="Brockman W."/>
            <person name="Young S."/>
            <person name="LaButti K."/>
            <person name="Sykes S."/>
            <person name="DeCaprio D."/>
            <person name="Crawford M."/>
            <person name="Koehrsen M."/>
            <person name="Engels R."/>
            <person name="Montgomery P."/>
            <person name="Pearson M."/>
            <person name="Howarth C."/>
            <person name="Larson L."/>
            <person name="White J."/>
            <person name="O'Leary S."/>
            <person name="Kodira C."/>
            <person name="Zeng Q."/>
            <person name="Yandava C."/>
            <person name="Alvarado L."/>
            <person name="Longcore J."/>
            <person name="James T."/>
        </authorList>
    </citation>
    <scope>NUCLEOTIDE SEQUENCE [LARGE SCALE GENOMIC DNA]</scope>
    <source>
        <strain evidence="6 7">JEL423</strain>
    </source>
</reference>
<evidence type="ECO:0000313" key="6">
    <source>
        <dbReference type="EMBL" id="OAJ37084.1"/>
    </source>
</evidence>
<evidence type="ECO:0000256" key="3">
    <source>
        <dbReference type="ARBA" id="ARBA00022692"/>
    </source>
</evidence>
<dbReference type="PANTHER" id="PTHR21346">
    <property type="entry name" value="FUN14 DOMAIN CONTAINING"/>
    <property type="match status" value="1"/>
</dbReference>
<evidence type="ECO:0000256" key="1">
    <source>
        <dbReference type="ARBA" id="ARBA00004370"/>
    </source>
</evidence>
<comment type="subcellular location">
    <subcellularLocation>
        <location evidence="1">Membrane</location>
    </subcellularLocation>
</comment>
<name>A0A177WBL7_BATDL</name>
<sequence>MASNNNKTAAENLFPKPSTTGNVPSFIHTGPADFGEIGIATICGATAGFATKRISKGAAFAFGIGFLGLQALAHTKIIQINWPRVEGMLIGKMDLDGDGKFTGKDIQIAATRLIHNLSSDMPSTAGFAAAFIIGFRYG</sequence>
<gene>
    <name evidence="6" type="ORF">BDEG_21153</name>
</gene>
<keyword evidence="4" id="KW-1133">Transmembrane helix</keyword>
<comment type="similarity">
    <text evidence="2">Belongs to the FUN14 family.</text>
</comment>
<dbReference type="AlphaFoldDB" id="A0A177WBL7"/>
<dbReference type="Pfam" id="PF04930">
    <property type="entry name" value="FUN14"/>
    <property type="match status" value="1"/>
</dbReference>
<protein>
    <recommendedName>
        <fullName evidence="8">FUN14 family protein</fullName>
    </recommendedName>
</protein>
<evidence type="ECO:0000313" key="7">
    <source>
        <dbReference type="Proteomes" id="UP000077115"/>
    </source>
</evidence>
<keyword evidence="5" id="KW-0472">Membrane</keyword>
<accession>A0A177WBL7</accession>
<evidence type="ECO:0000256" key="2">
    <source>
        <dbReference type="ARBA" id="ARBA00009160"/>
    </source>
</evidence>
<dbReference type="EMBL" id="DS022300">
    <property type="protein sequence ID" value="OAJ37084.1"/>
    <property type="molecule type" value="Genomic_DNA"/>
</dbReference>
<dbReference type="GO" id="GO:0016020">
    <property type="term" value="C:membrane"/>
    <property type="evidence" value="ECO:0007669"/>
    <property type="project" value="UniProtKB-SubCell"/>
</dbReference>
<evidence type="ECO:0008006" key="8">
    <source>
        <dbReference type="Google" id="ProtNLM"/>
    </source>
</evidence>
<reference evidence="6 7" key="2">
    <citation type="submission" date="2016-05" db="EMBL/GenBank/DDBJ databases">
        <title>Lineage-specific infection strategies underlie the spectrum of fungal disease in amphibians.</title>
        <authorList>
            <person name="Cuomo C.A."/>
            <person name="Farrer R.A."/>
            <person name="James T."/>
            <person name="Longcore J."/>
            <person name="Birren B."/>
        </authorList>
    </citation>
    <scope>NUCLEOTIDE SEQUENCE [LARGE SCALE GENOMIC DNA]</scope>
    <source>
        <strain evidence="6 7">JEL423</strain>
    </source>
</reference>
<organism evidence="6 7">
    <name type="scientific">Batrachochytrium dendrobatidis (strain JEL423)</name>
    <dbReference type="NCBI Taxonomy" id="403673"/>
    <lineage>
        <taxon>Eukaryota</taxon>
        <taxon>Fungi</taxon>
        <taxon>Fungi incertae sedis</taxon>
        <taxon>Chytridiomycota</taxon>
        <taxon>Chytridiomycota incertae sedis</taxon>
        <taxon>Chytridiomycetes</taxon>
        <taxon>Rhizophydiales</taxon>
        <taxon>Rhizophydiales incertae sedis</taxon>
        <taxon>Batrachochytrium</taxon>
    </lineage>
</organism>
<dbReference type="InterPro" id="IPR007014">
    <property type="entry name" value="FUN14"/>
</dbReference>
<dbReference type="Proteomes" id="UP000077115">
    <property type="component" value="Unassembled WGS sequence"/>
</dbReference>
<dbReference type="STRING" id="403673.A0A177WBL7"/>
<dbReference type="PANTHER" id="PTHR21346:SF10">
    <property type="entry name" value="TRANSMEMBRANE PROTEIN"/>
    <property type="match status" value="1"/>
</dbReference>
<dbReference type="OrthoDB" id="163794at2759"/>
<dbReference type="VEuPathDB" id="FungiDB:BDEG_21153"/>
<proteinExistence type="inferred from homology"/>
<keyword evidence="3" id="KW-0812">Transmembrane</keyword>
<evidence type="ECO:0000256" key="4">
    <source>
        <dbReference type="ARBA" id="ARBA00022989"/>
    </source>
</evidence>